<feature type="transmembrane region" description="Helical" evidence="1">
    <location>
        <begin position="18"/>
        <end position="42"/>
    </location>
</feature>
<protein>
    <submittedName>
        <fullName evidence="2">DUF3267 domain-containing protein</fullName>
    </submittedName>
</protein>
<keyword evidence="1" id="KW-0472">Membrane</keyword>
<dbReference type="Pfam" id="PF11667">
    <property type="entry name" value="DUF3267"/>
    <property type="match status" value="1"/>
</dbReference>
<organism evidence="2 3">
    <name type="scientific">Robertmurraya mangrovi</name>
    <dbReference type="NCBI Taxonomy" id="3098077"/>
    <lineage>
        <taxon>Bacteria</taxon>
        <taxon>Bacillati</taxon>
        <taxon>Bacillota</taxon>
        <taxon>Bacilli</taxon>
        <taxon>Bacillales</taxon>
        <taxon>Bacillaceae</taxon>
        <taxon>Robertmurraya</taxon>
    </lineage>
</organism>
<dbReference type="RefSeq" id="WP_322444514.1">
    <property type="nucleotide sequence ID" value="NZ_JAXOFX010000001.1"/>
</dbReference>
<feature type="transmembrane region" description="Helical" evidence="1">
    <location>
        <begin position="107"/>
        <end position="131"/>
    </location>
</feature>
<sequence>MNCWKTINFSKQYGTERLFVLSSLTTLFAFILLYVPVTYLIIPKNFFYDNHFVFFLIGLFLLYPLHKILHFLPVAHLGKIVKKQFEFRLFIFPIINIKVCEPISKNLFIFALLMPFIIINAVLISTCFLLPHYAHYFTILIAFHTGLCVSDFICFKNILTAPRHSFIEENDEGFEILISRPS</sequence>
<keyword evidence="1" id="KW-1133">Transmembrane helix</keyword>
<gene>
    <name evidence="2" type="ORF">SM124_00440</name>
</gene>
<feature type="transmembrane region" description="Helical" evidence="1">
    <location>
        <begin position="54"/>
        <end position="75"/>
    </location>
</feature>
<evidence type="ECO:0000313" key="2">
    <source>
        <dbReference type="EMBL" id="MDZ5470202.1"/>
    </source>
</evidence>
<evidence type="ECO:0000256" key="1">
    <source>
        <dbReference type="SAM" id="Phobius"/>
    </source>
</evidence>
<dbReference type="EMBL" id="JAXOFX010000001">
    <property type="protein sequence ID" value="MDZ5470202.1"/>
    <property type="molecule type" value="Genomic_DNA"/>
</dbReference>
<dbReference type="InterPro" id="IPR021683">
    <property type="entry name" value="DUF3267"/>
</dbReference>
<proteinExistence type="predicted"/>
<name>A0ABU5IST3_9BACI</name>
<accession>A0ABU5IST3</accession>
<reference evidence="2 3" key="1">
    <citation type="submission" date="2023-11" db="EMBL/GenBank/DDBJ databases">
        <title>Bacillus jintuensis, isolated from a mudflat on the Beibu Gulf coast.</title>
        <authorList>
            <person name="Li M."/>
        </authorList>
    </citation>
    <scope>NUCLEOTIDE SEQUENCE [LARGE SCALE GENOMIC DNA]</scope>
    <source>
        <strain evidence="2 3">31A1R</strain>
    </source>
</reference>
<feature type="transmembrane region" description="Helical" evidence="1">
    <location>
        <begin position="137"/>
        <end position="155"/>
    </location>
</feature>
<evidence type="ECO:0000313" key="3">
    <source>
        <dbReference type="Proteomes" id="UP001290455"/>
    </source>
</evidence>
<dbReference type="Proteomes" id="UP001290455">
    <property type="component" value="Unassembled WGS sequence"/>
</dbReference>
<keyword evidence="1" id="KW-0812">Transmembrane</keyword>
<comment type="caution">
    <text evidence="2">The sequence shown here is derived from an EMBL/GenBank/DDBJ whole genome shotgun (WGS) entry which is preliminary data.</text>
</comment>
<keyword evidence="3" id="KW-1185">Reference proteome</keyword>